<dbReference type="CDD" id="cd16917">
    <property type="entry name" value="HATPase_UhpB-NarQ-NarX-like"/>
    <property type="match status" value="1"/>
</dbReference>
<dbReference type="InterPro" id="IPR050482">
    <property type="entry name" value="Sensor_HK_TwoCompSys"/>
</dbReference>
<accession>A0A3N2B9L3</accession>
<feature type="transmembrane region" description="Helical" evidence="4">
    <location>
        <begin position="182"/>
        <end position="206"/>
    </location>
</feature>
<dbReference type="PANTHER" id="PTHR24421">
    <property type="entry name" value="NITRATE/NITRITE SENSOR PROTEIN NARX-RELATED"/>
    <property type="match status" value="1"/>
</dbReference>
<feature type="transmembrane region" description="Helical" evidence="4">
    <location>
        <begin position="142"/>
        <end position="162"/>
    </location>
</feature>
<keyword evidence="2 7" id="KW-0418">Kinase</keyword>
<keyword evidence="3" id="KW-0902">Two-component regulatory system</keyword>
<protein>
    <submittedName>
        <fullName evidence="7">Two-component system sensor histidine kinase DesK</fullName>
    </submittedName>
</protein>
<keyword evidence="1" id="KW-0808">Transferase</keyword>
<dbReference type="InterPro" id="IPR011712">
    <property type="entry name" value="Sig_transdc_His_kin_sub3_dim/P"/>
</dbReference>
<dbReference type="InterPro" id="IPR003594">
    <property type="entry name" value="HATPase_dom"/>
</dbReference>
<dbReference type="AlphaFoldDB" id="A0A3N2B9L3"/>
<comment type="caution">
    <text evidence="7">The sequence shown here is derived from an EMBL/GenBank/DDBJ whole genome shotgun (WGS) entry which is preliminary data.</text>
</comment>
<dbReference type="PANTHER" id="PTHR24421:SF63">
    <property type="entry name" value="SENSOR HISTIDINE KINASE DESK"/>
    <property type="match status" value="1"/>
</dbReference>
<dbReference type="SUPFAM" id="SSF55874">
    <property type="entry name" value="ATPase domain of HSP90 chaperone/DNA topoisomerase II/histidine kinase"/>
    <property type="match status" value="1"/>
</dbReference>
<dbReference type="GO" id="GO:0000155">
    <property type="term" value="F:phosphorelay sensor kinase activity"/>
    <property type="evidence" value="ECO:0007669"/>
    <property type="project" value="InterPro"/>
</dbReference>
<feature type="domain" description="Signal transduction histidine kinase subgroup 3 dimerisation and phosphoacceptor" evidence="6">
    <location>
        <begin position="221"/>
        <end position="286"/>
    </location>
</feature>
<dbReference type="EMBL" id="RKHK01000001">
    <property type="protein sequence ID" value="ROR71959.1"/>
    <property type="molecule type" value="Genomic_DNA"/>
</dbReference>
<keyword evidence="8" id="KW-1185">Reference proteome</keyword>
<evidence type="ECO:0000256" key="4">
    <source>
        <dbReference type="SAM" id="Phobius"/>
    </source>
</evidence>
<evidence type="ECO:0000313" key="7">
    <source>
        <dbReference type="EMBL" id="ROR71959.1"/>
    </source>
</evidence>
<name>A0A3N2B9L3_9MICO</name>
<dbReference type="GO" id="GO:0046983">
    <property type="term" value="F:protein dimerization activity"/>
    <property type="evidence" value="ECO:0007669"/>
    <property type="project" value="InterPro"/>
</dbReference>
<dbReference type="Gene3D" id="3.30.565.10">
    <property type="entry name" value="Histidine kinase-like ATPase, C-terminal domain"/>
    <property type="match status" value="1"/>
</dbReference>
<dbReference type="Proteomes" id="UP000280668">
    <property type="component" value="Unassembled WGS sequence"/>
</dbReference>
<evidence type="ECO:0000256" key="1">
    <source>
        <dbReference type="ARBA" id="ARBA00022679"/>
    </source>
</evidence>
<dbReference type="GO" id="GO:0016020">
    <property type="term" value="C:membrane"/>
    <property type="evidence" value="ECO:0007669"/>
    <property type="project" value="InterPro"/>
</dbReference>
<gene>
    <name evidence="7" type="ORF">EDD31_0298</name>
</gene>
<feature type="transmembrane region" description="Helical" evidence="4">
    <location>
        <begin position="116"/>
        <end position="135"/>
    </location>
</feature>
<evidence type="ECO:0000259" key="6">
    <source>
        <dbReference type="Pfam" id="PF07730"/>
    </source>
</evidence>
<evidence type="ECO:0000259" key="5">
    <source>
        <dbReference type="Pfam" id="PF02518"/>
    </source>
</evidence>
<organism evidence="7 8">
    <name type="scientific">Bogoriella caseilytica</name>
    <dbReference type="NCBI Taxonomy" id="56055"/>
    <lineage>
        <taxon>Bacteria</taxon>
        <taxon>Bacillati</taxon>
        <taxon>Actinomycetota</taxon>
        <taxon>Actinomycetes</taxon>
        <taxon>Micrococcales</taxon>
        <taxon>Bogoriellaceae</taxon>
        <taxon>Bogoriella</taxon>
    </lineage>
</organism>
<reference evidence="7 8" key="1">
    <citation type="submission" date="2018-11" db="EMBL/GenBank/DDBJ databases">
        <title>Sequencing the genomes of 1000 actinobacteria strains.</title>
        <authorList>
            <person name="Klenk H.-P."/>
        </authorList>
    </citation>
    <scope>NUCLEOTIDE SEQUENCE [LARGE SCALE GENOMIC DNA]</scope>
    <source>
        <strain evidence="7 8">DSM 11294</strain>
    </source>
</reference>
<evidence type="ECO:0000256" key="2">
    <source>
        <dbReference type="ARBA" id="ARBA00022777"/>
    </source>
</evidence>
<feature type="transmembrane region" description="Helical" evidence="4">
    <location>
        <begin position="55"/>
        <end position="74"/>
    </location>
</feature>
<evidence type="ECO:0000313" key="8">
    <source>
        <dbReference type="Proteomes" id="UP000280668"/>
    </source>
</evidence>
<dbReference type="OrthoDB" id="5241784at2"/>
<evidence type="ECO:0000256" key="3">
    <source>
        <dbReference type="ARBA" id="ARBA00023012"/>
    </source>
</evidence>
<dbReference type="Pfam" id="PF02518">
    <property type="entry name" value="HATPase_c"/>
    <property type="match status" value="1"/>
</dbReference>
<sequence>MRDSGAVITFMRHRTDPERVEAYTAWSLVGSFVVVPIVALTVISSVNGFEGEHLPWASAYLAAALAQAGFGAWTSSRAIRRLREDVMVSPTVLMLNGALALLVAALALGLEAGSGLGGRAGGVALAFAVCLMALGTALPMRVLVLLSALGAAGVAVVAWSMAPDAPDADLRYLQPLPAFISVGVATIAIVASYRFSVWLLAVVWELDRTRTAHARLAVAEERLRFSRDLHDVVGRALSAVAVKSELASALAARGQEGALEQMGEVRDLAQETLKEVRGVVAGYRVADLGGEIEGARSVLRSAGTAVEIIGAEDGAGLPQGVQEALAWVVRESVTNVVRHAAAAHCTIELRVNPPGSARLEVRNDGVGRAPRARGGSGLAGLRERLAPLGGDLETTLDGEWYTLSAVLPVTEANTSTIERGPS</sequence>
<keyword evidence="4" id="KW-1133">Transmembrane helix</keyword>
<keyword evidence="4" id="KW-0812">Transmembrane</keyword>
<feature type="transmembrane region" description="Helical" evidence="4">
    <location>
        <begin position="86"/>
        <end position="110"/>
    </location>
</feature>
<proteinExistence type="predicted"/>
<feature type="transmembrane region" description="Helical" evidence="4">
    <location>
        <begin position="20"/>
        <end position="43"/>
    </location>
</feature>
<dbReference type="Pfam" id="PF07730">
    <property type="entry name" value="HisKA_3"/>
    <property type="match status" value="1"/>
</dbReference>
<dbReference type="Gene3D" id="1.20.5.1930">
    <property type="match status" value="1"/>
</dbReference>
<dbReference type="InterPro" id="IPR036890">
    <property type="entry name" value="HATPase_C_sf"/>
</dbReference>
<feature type="domain" description="Histidine kinase/HSP90-like ATPase" evidence="5">
    <location>
        <begin position="321"/>
        <end position="403"/>
    </location>
</feature>
<keyword evidence="4" id="KW-0472">Membrane</keyword>